<dbReference type="GO" id="GO:0009931">
    <property type="term" value="F:calcium-dependent protein serine/threonine kinase activity"/>
    <property type="evidence" value="ECO:0000318"/>
    <property type="project" value="GO_Central"/>
</dbReference>
<dbReference type="InterPro" id="IPR011009">
    <property type="entry name" value="Kinase-like_dom_sf"/>
</dbReference>
<dbReference type="InterPro" id="IPR006615">
    <property type="entry name" value="Pept_C19_DUSP"/>
</dbReference>
<dbReference type="InParanoid" id="A0A251SWI6"/>
<evidence type="ECO:0000256" key="4">
    <source>
        <dbReference type="ARBA" id="ARBA00022741"/>
    </source>
</evidence>
<evidence type="ECO:0000256" key="3">
    <source>
        <dbReference type="ARBA" id="ARBA00022679"/>
    </source>
</evidence>
<evidence type="ECO:0000256" key="6">
    <source>
        <dbReference type="ARBA" id="ARBA00022840"/>
    </source>
</evidence>
<dbReference type="SUPFAM" id="SSF143791">
    <property type="entry name" value="DUSP-like"/>
    <property type="match status" value="1"/>
</dbReference>
<dbReference type="AlphaFoldDB" id="A0A251SWI6"/>
<keyword evidence="4" id="KW-0547">Nucleotide-binding</keyword>
<keyword evidence="9" id="KW-1185">Reference proteome</keyword>
<gene>
    <name evidence="8" type="ORF">HannXRQ_Chr13g0418931</name>
</gene>
<dbReference type="SUPFAM" id="SSF56112">
    <property type="entry name" value="Protein kinase-like (PK-like)"/>
    <property type="match status" value="1"/>
</dbReference>
<dbReference type="PANTHER" id="PTHR24349">
    <property type="entry name" value="SERINE/THREONINE-PROTEIN KINASE"/>
    <property type="match status" value="1"/>
</dbReference>
<dbReference type="GO" id="GO:0005516">
    <property type="term" value="F:calmodulin binding"/>
    <property type="evidence" value="ECO:0000318"/>
    <property type="project" value="GO_Central"/>
</dbReference>
<evidence type="ECO:0000256" key="5">
    <source>
        <dbReference type="ARBA" id="ARBA00022777"/>
    </source>
</evidence>
<sequence>MLKKNKQLYIISLGPFLPDQIAFCNLGFRKSPYIIFLSHFRSTLLHDLLPHLVMTVADSASFMDNGSLWLPCTPHEEAKIVKELTGKAESCSKEGDLYYVLSNRWFSRWQRYVGEETGEYMFEELSTDKEASSLTKAGERPGPIDNTDIITNEGGRDVSDLQLPRTLIERSDYDLVPQVVWVFGRSFMDVVVLAPTSAKDLIRKMLCSRPKDRLTAYEVLCHPWICENGVAPDRALDPAVLSRLKQFSAMNKLKKMALRVYVHILVKICK</sequence>
<name>A0A251SWI6_HELAN</name>
<evidence type="ECO:0000256" key="2">
    <source>
        <dbReference type="ARBA" id="ARBA00022527"/>
    </source>
</evidence>
<accession>A0A251SWI6</accession>
<proteinExistence type="inferred from homology"/>
<dbReference type="GO" id="GO:0005737">
    <property type="term" value="C:cytoplasm"/>
    <property type="evidence" value="ECO:0000318"/>
    <property type="project" value="GO_Central"/>
</dbReference>
<dbReference type="GO" id="GO:0004843">
    <property type="term" value="F:cysteine-type deubiquitinase activity"/>
    <property type="evidence" value="ECO:0007669"/>
    <property type="project" value="InterPro"/>
</dbReference>
<dbReference type="Proteomes" id="UP000215914">
    <property type="component" value="Chromosome 13"/>
</dbReference>
<comment type="similarity">
    <text evidence="1">Belongs to the protein kinase superfamily. CAMK Ser/Thr protein kinase family. CaMK subfamily.</text>
</comment>
<dbReference type="GO" id="GO:0005524">
    <property type="term" value="F:ATP binding"/>
    <property type="evidence" value="ECO:0007669"/>
    <property type="project" value="UniProtKB-KW"/>
</dbReference>
<reference evidence="9" key="1">
    <citation type="journal article" date="2017" name="Nature">
        <title>The sunflower genome provides insights into oil metabolism, flowering and Asterid evolution.</title>
        <authorList>
            <person name="Badouin H."/>
            <person name="Gouzy J."/>
            <person name="Grassa C.J."/>
            <person name="Murat F."/>
            <person name="Staton S.E."/>
            <person name="Cottret L."/>
            <person name="Lelandais-Briere C."/>
            <person name="Owens G.L."/>
            <person name="Carrere S."/>
            <person name="Mayjonade B."/>
            <person name="Legrand L."/>
            <person name="Gill N."/>
            <person name="Kane N.C."/>
            <person name="Bowers J.E."/>
            <person name="Hubner S."/>
            <person name="Bellec A."/>
            <person name="Berard A."/>
            <person name="Berges H."/>
            <person name="Blanchet N."/>
            <person name="Boniface M.C."/>
            <person name="Brunel D."/>
            <person name="Catrice O."/>
            <person name="Chaidir N."/>
            <person name="Claudel C."/>
            <person name="Donnadieu C."/>
            <person name="Faraut T."/>
            <person name="Fievet G."/>
            <person name="Helmstetter N."/>
            <person name="King M."/>
            <person name="Knapp S.J."/>
            <person name="Lai Z."/>
            <person name="Le Paslier M.C."/>
            <person name="Lippi Y."/>
            <person name="Lorenzon L."/>
            <person name="Mandel J.R."/>
            <person name="Marage G."/>
            <person name="Marchand G."/>
            <person name="Marquand E."/>
            <person name="Bret-Mestries E."/>
            <person name="Morien E."/>
            <person name="Nambeesan S."/>
            <person name="Nguyen T."/>
            <person name="Pegot-Espagnet P."/>
            <person name="Pouilly N."/>
            <person name="Raftis F."/>
            <person name="Sallet E."/>
            <person name="Schiex T."/>
            <person name="Thomas J."/>
            <person name="Vandecasteele C."/>
            <person name="Vares D."/>
            <person name="Vear F."/>
            <person name="Vautrin S."/>
            <person name="Crespi M."/>
            <person name="Mangin B."/>
            <person name="Burke J.M."/>
            <person name="Salse J."/>
            <person name="Munos S."/>
            <person name="Vincourt P."/>
            <person name="Rieseberg L.H."/>
            <person name="Langlade N.B."/>
        </authorList>
    </citation>
    <scope>NUCLEOTIDE SEQUENCE [LARGE SCALE GENOMIC DNA]</scope>
    <source>
        <strain evidence="9">cv. SF193</strain>
    </source>
</reference>
<dbReference type="PROSITE" id="PS51283">
    <property type="entry name" value="DUSP"/>
    <property type="match status" value="1"/>
</dbReference>
<dbReference type="GO" id="GO:0035556">
    <property type="term" value="P:intracellular signal transduction"/>
    <property type="evidence" value="ECO:0000318"/>
    <property type="project" value="GO_Central"/>
</dbReference>
<dbReference type="InterPro" id="IPR035927">
    <property type="entry name" value="DUSP-like_sf"/>
</dbReference>
<dbReference type="SMART" id="SM00695">
    <property type="entry name" value="DUSP"/>
    <property type="match status" value="1"/>
</dbReference>
<keyword evidence="5" id="KW-0418">Kinase</keyword>
<evidence type="ECO:0000313" key="9">
    <source>
        <dbReference type="Proteomes" id="UP000215914"/>
    </source>
</evidence>
<dbReference type="Gene3D" id="1.10.238.10">
    <property type="entry name" value="EF-hand"/>
    <property type="match status" value="1"/>
</dbReference>
<feature type="domain" description="DUSP" evidence="7">
    <location>
        <begin position="72"/>
        <end position="206"/>
    </location>
</feature>
<dbReference type="InterPro" id="IPR050205">
    <property type="entry name" value="CDPK_Ser/Thr_kinases"/>
</dbReference>
<dbReference type="Pfam" id="PF06337">
    <property type="entry name" value="DUSP"/>
    <property type="match status" value="1"/>
</dbReference>
<dbReference type="GO" id="GO:0004683">
    <property type="term" value="F:calcium/calmodulin-dependent protein kinase activity"/>
    <property type="evidence" value="ECO:0000318"/>
    <property type="project" value="GO_Central"/>
</dbReference>
<evidence type="ECO:0000313" key="8">
    <source>
        <dbReference type="EMBL" id="OTG02969.1"/>
    </source>
</evidence>
<evidence type="ECO:0000259" key="7">
    <source>
        <dbReference type="PROSITE" id="PS51283"/>
    </source>
</evidence>
<protein>
    <submittedName>
        <fullName evidence="8">Putative peptidase C19, ubiquitin-specific peptidase, DUSP domain-containing protein</fullName>
    </submittedName>
</protein>
<organism evidence="8 9">
    <name type="scientific">Helianthus annuus</name>
    <name type="common">Common sunflower</name>
    <dbReference type="NCBI Taxonomy" id="4232"/>
    <lineage>
        <taxon>Eukaryota</taxon>
        <taxon>Viridiplantae</taxon>
        <taxon>Streptophyta</taxon>
        <taxon>Embryophyta</taxon>
        <taxon>Tracheophyta</taxon>
        <taxon>Spermatophyta</taxon>
        <taxon>Magnoliopsida</taxon>
        <taxon>eudicotyledons</taxon>
        <taxon>Gunneridae</taxon>
        <taxon>Pentapetalae</taxon>
        <taxon>asterids</taxon>
        <taxon>campanulids</taxon>
        <taxon>Asterales</taxon>
        <taxon>Asteraceae</taxon>
        <taxon>Asteroideae</taxon>
        <taxon>Heliantheae alliance</taxon>
        <taxon>Heliantheae</taxon>
        <taxon>Helianthus</taxon>
    </lineage>
</organism>
<keyword evidence="6" id="KW-0067">ATP-binding</keyword>
<keyword evidence="2" id="KW-0723">Serine/threonine-protein kinase</keyword>
<dbReference type="GO" id="GO:0005634">
    <property type="term" value="C:nucleus"/>
    <property type="evidence" value="ECO:0000318"/>
    <property type="project" value="GO_Central"/>
</dbReference>
<dbReference type="EMBL" id="CM007902">
    <property type="protein sequence ID" value="OTG02969.1"/>
    <property type="molecule type" value="Genomic_DNA"/>
</dbReference>
<keyword evidence="3" id="KW-0808">Transferase</keyword>
<dbReference type="Gene3D" id="3.30.2230.10">
    <property type="entry name" value="DUSP-like"/>
    <property type="match status" value="1"/>
</dbReference>
<evidence type="ECO:0000256" key="1">
    <source>
        <dbReference type="ARBA" id="ARBA00005354"/>
    </source>
</evidence>